<reference evidence="2 3" key="1">
    <citation type="submission" date="2019-11" db="EMBL/GenBank/DDBJ databases">
        <title>Type strains purchased from KCTC, JCM and DSMZ.</title>
        <authorList>
            <person name="Lu H."/>
        </authorList>
    </citation>
    <scope>NUCLEOTIDE SEQUENCE [LARGE SCALE GENOMIC DNA]</scope>
    <source>
        <strain evidence="2 3">JCM 31587</strain>
    </source>
</reference>
<comment type="caution">
    <text evidence="2">The sequence shown here is derived from an EMBL/GenBank/DDBJ whole genome shotgun (WGS) entry which is preliminary data.</text>
</comment>
<dbReference type="OrthoDB" id="9805862at2"/>
<keyword evidence="1" id="KW-1133">Transmembrane helix</keyword>
<sequence length="274" mass="29343">MRAQLDWSAARTIAAREFRDRLRNRWVLAVALVFAVFALAIAWFGMAQQGSVGYRGIDVTIVSLSSLVTYLVPLIALLLGYDAIVGERERGSLELLLSMPITRFELLLGKFAGLAAALAVSTALGFGAALLALSNELDGRDAMHFFSFAGSALLLGLAFLSMSLCLSVLARNRIGASGLAIGLWFLFVLVFDMVLMGVLVLSNGALGSSVFGALLMLNPADVFRLLNIFSSDQVQGLYGLATVMPEQMTSPALLAGVMLAWIAVPFAVASWRFK</sequence>
<keyword evidence="3" id="KW-1185">Reference proteome</keyword>
<dbReference type="GO" id="GO:0140359">
    <property type="term" value="F:ABC-type transporter activity"/>
    <property type="evidence" value="ECO:0007669"/>
    <property type="project" value="InterPro"/>
</dbReference>
<evidence type="ECO:0000256" key="1">
    <source>
        <dbReference type="SAM" id="Phobius"/>
    </source>
</evidence>
<proteinExistence type="predicted"/>
<dbReference type="EMBL" id="WNKX01000004">
    <property type="protein sequence ID" value="MTW10437.1"/>
    <property type="molecule type" value="Genomic_DNA"/>
</dbReference>
<feature type="transmembrane region" description="Helical" evidence="1">
    <location>
        <begin position="107"/>
        <end position="133"/>
    </location>
</feature>
<feature type="transmembrane region" description="Helical" evidence="1">
    <location>
        <begin position="67"/>
        <end position="86"/>
    </location>
</feature>
<accession>A0A6L6QEY8</accession>
<dbReference type="RefSeq" id="WP_155453369.1">
    <property type="nucleotide sequence ID" value="NZ_WNKX01000004.1"/>
</dbReference>
<feature type="transmembrane region" description="Helical" evidence="1">
    <location>
        <begin position="26"/>
        <end position="47"/>
    </location>
</feature>
<organism evidence="2 3">
    <name type="scientific">Massilia eburnea</name>
    <dbReference type="NCBI Taxonomy" id="1776165"/>
    <lineage>
        <taxon>Bacteria</taxon>
        <taxon>Pseudomonadati</taxon>
        <taxon>Pseudomonadota</taxon>
        <taxon>Betaproteobacteria</taxon>
        <taxon>Burkholderiales</taxon>
        <taxon>Oxalobacteraceae</taxon>
        <taxon>Telluria group</taxon>
        <taxon>Massilia</taxon>
    </lineage>
</organism>
<evidence type="ECO:0000313" key="2">
    <source>
        <dbReference type="EMBL" id="MTW10437.1"/>
    </source>
</evidence>
<feature type="transmembrane region" description="Helical" evidence="1">
    <location>
        <begin position="145"/>
        <end position="169"/>
    </location>
</feature>
<dbReference type="GO" id="GO:0005886">
    <property type="term" value="C:plasma membrane"/>
    <property type="evidence" value="ECO:0007669"/>
    <property type="project" value="UniProtKB-SubCell"/>
</dbReference>
<evidence type="ECO:0000313" key="3">
    <source>
        <dbReference type="Proteomes" id="UP000472320"/>
    </source>
</evidence>
<dbReference type="AlphaFoldDB" id="A0A6L6QEY8"/>
<protein>
    <submittedName>
        <fullName evidence="2">ABC transporter permease subunit</fullName>
    </submittedName>
</protein>
<dbReference type="PANTHER" id="PTHR43471:SF1">
    <property type="entry name" value="ABC TRANSPORTER PERMEASE PROTEIN NOSY-RELATED"/>
    <property type="match status" value="1"/>
</dbReference>
<keyword evidence="1" id="KW-0812">Transmembrane</keyword>
<name>A0A6L6QEY8_9BURK</name>
<keyword evidence="1" id="KW-0472">Membrane</keyword>
<gene>
    <name evidence="2" type="ORF">GM658_07455</name>
</gene>
<feature type="transmembrane region" description="Helical" evidence="1">
    <location>
        <begin position="252"/>
        <end position="271"/>
    </location>
</feature>
<dbReference type="Pfam" id="PF12679">
    <property type="entry name" value="ABC2_membrane_2"/>
    <property type="match status" value="1"/>
</dbReference>
<dbReference type="Proteomes" id="UP000472320">
    <property type="component" value="Unassembled WGS sequence"/>
</dbReference>
<feature type="transmembrane region" description="Helical" evidence="1">
    <location>
        <begin position="181"/>
        <end position="201"/>
    </location>
</feature>
<dbReference type="PANTHER" id="PTHR43471">
    <property type="entry name" value="ABC TRANSPORTER PERMEASE"/>
    <property type="match status" value="1"/>
</dbReference>